<dbReference type="AlphaFoldDB" id="A0A8S1H1E3"/>
<dbReference type="Proteomes" id="UP000835052">
    <property type="component" value="Unassembled WGS sequence"/>
</dbReference>
<evidence type="ECO:0000313" key="2">
    <source>
        <dbReference type="Proteomes" id="UP000835052"/>
    </source>
</evidence>
<gene>
    <name evidence="1" type="ORF">CAUJ_LOCUS3059</name>
</gene>
<proteinExistence type="predicted"/>
<sequence length="336" mass="37491">MYEIVDFESRPTENELKVAWPYPNSKRTVEGGCDDKLIENKLTDLSENSLGTDGVFRARIDQKTLLFSKEIEFIVYFQKESENFEMVVVPQSKAILIQPGFLFAVDKNELVKTLNRQTNGIVSERDQLDKTKEVKEVAGINASFVKETISLADEDSLNDHNLIDLEKTDEKSEFIITKKQLKILASTEESQVGVLRNTFTMEWEDHPSGKQVLFTGTGGALTEGKGNPGVVFDPNSNEVQVNLLLKRPDGTFFISSKSPFIMLVAESDKDGEPDRSTLKAIKFTDGVQLKADTWHSVPFPLPDGSSIDLIEKVAETNANIVINVNEEAGSPMRVQL</sequence>
<evidence type="ECO:0000313" key="1">
    <source>
        <dbReference type="EMBL" id="CAD6187140.1"/>
    </source>
</evidence>
<organism evidence="1 2">
    <name type="scientific">Caenorhabditis auriculariae</name>
    <dbReference type="NCBI Taxonomy" id="2777116"/>
    <lineage>
        <taxon>Eukaryota</taxon>
        <taxon>Metazoa</taxon>
        <taxon>Ecdysozoa</taxon>
        <taxon>Nematoda</taxon>
        <taxon>Chromadorea</taxon>
        <taxon>Rhabditida</taxon>
        <taxon>Rhabditina</taxon>
        <taxon>Rhabditomorpha</taxon>
        <taxon>Rhabditoidea</taxon>
        <taxon>Rhabditidae</taxon>
        <taxon>Peloderinae</taxon>
        <taxon>Caenorhabditis</taxon>
    </lineage>
</organism>
<accession>A0A8S1H1E3</accession>
<keyword evidence="2" id="KW-1185">Reference proteome</keyword>
<reference evidence="1" key="1">
    <citation type="submission" date="2020-10" db="EMBL/GenBank/DDBJ databases">
        <authorList>
            <person name="Kikuchi T."/>
        </authorList>
    </citation>
    <scope>NUCLEOTIDE SEQUENCE</scope>
    <source>
        <strain evidence="1">NKZ352</strain>
    </source>
</reference>
<dbReference type="EMBL" id="CAJGYM010000006">
    <property type="protein sequence ID" value="CAD6187140.1"/>
    <property type="molecule type" value="Genomic_DNA"/>
</dbReference>
<dbReference type="OrthoDB" id="5781422at2759"/>
<dbReference type="Gene3D" id="2.60.120.480">
    <property type="entry name" value="Ureidoglycolate hydrolase"/>
    <property type="match status" value="1"/>
</dbReference>
<comment type="caution">
    <text evidence="1">The sequence shown here is derived from an EMBL/GenBank/DDBJ whole genome shotgun (WGS) entry which is preliminary data.</text>
</comment>
<dbReference type="InterPro" id="IPR024060">
    <property type="entry name" value="Ureidoglycolate_lyase_dom_sf"/>
</dbReference>
<dbReference type="GO" id="GO:0004848">
    <property type="term" value="F:ureidoglycolate hydrolase activity"/>
    <property type="evidence" value="ECO:0007669"/>
    <property type="project" value="InterPro"/>
</dbReference>
<protein>
    <submittedName>
        <fullName evidence="1">Uncharacterized protein</fullName>
    </submittedName>
</protein>
<name>A0A8S1H1E3_9PELO</name>